<keyword evidence="8 11" id="KW-1133">Transmembrane helix</keyword>
<keyword evidence="9 11" id="KW-0472">Membrane</keyword>
<evidence type="ECO:0000256" key="8">
    <source>
        <dbReference type="ARBA" id="ARBA00022989"/>
    </source>
</evidence>
<evidence type="ECO:0000256" key="11">
    <source>
        <dbReference type="SAM" id="Phobius"/>
    </source>
</evidence>
<dbReference type="GO" id="GO:0016020">
    <property type="term" value="C:membrane"/>
    <property type="evidence" value="ECO:0000318"/>
    <property type="project" value="GO_Central"/>
</dbReference>
<evidence type="ECO:0000259" key="13">
    <source>
        <dbReference type="PROSITE" id="PS50929"/>
    </source>
</evidence>
<dbReference type="InterPro" id="IPR011527">
    <property type="entry name" value="ABC1_TM_dom"/>
</dbReference>
<evidence type="ECO:0000256" key="9">
    <source>
        <dbReference type="ARBA" id="ARBA00023136"/>
    </source>
</evidence>
<dbReference type="SUPFAM" id="SSF52540">
    <property type="entry name" value="P-loop containing nucleoside triphosphate hydrolases"/>
    <property type="match status" value="2"/>
</dbReference>
<dbReference type="Pfam" id="PF00005">
    <property type="entry name" value="ABC_tran"/>
    <property type="match status" value="2"/>
</dbReference>
<protein>
    <submittedName>
        <fullName evidence="14 15">Uncharacterized protein</fullName>
    </submittedName>
</protein>
<dbReference type="PROSITE" id="PS00211">
    <property type="entry name" value="ABC_TRANSPORTER_1"/>
    <property type="match status" value="2"/>
</dbReference>
<feature type="domain" description="ABC transmembrane type-1" evidence="13">
    <location>
        <begin position="69"/>
        <end position="302"/>
    </location>
</feature>
<evidence type="ECO:0000256" key="10">
    <source>
        <dbReference type="SAM" id="MobiDB-lite"/>
    </source>
</evidence>
<feature type="transmembrane region" description="Helical" evidence="11">
    <location>
        <begin position="248"/>
        <end position="266"/>
    </location>
</feature>
<dbReference type="AlphaFoldDB" id="A0A2K1ISG5"/>
<feature type="compositionally biased region" description="Basic and acidic residues" evidence="10">
    <location>
        <begin position="1"/>
        <end position="15"/>
    </location>
</feature>
<evidence type="ECO:0000256" key="4">
    <source>
        <dbReference type="ARBA" id="ARBA00022692"/>
    </source>
</evidence>
<dbReference type="InterPro" id="IPR027417">
    <property type="entry name" value="P-loop_NTPase"/>
</dbReference>
<evidence type="ECO:0000256" key="6">
    <source>
        <dbReference type="ARBA" id="ARBA00022741"/>
    </source>
</evidence>
<dbReference type="InterPro" id="IPR017871">
    <property type="entry name" value="ABC_transporter-like_CS"/>
</dbReference>
<evidence type="ECO:0000256" key="1">
    <source>
        <dbReference type="ARBA" id="ARBA00004141"/>
    </source>
</evidence>
<dbReference type="InterPro" id="IPR039421">
    <property type="entry name" value="Type_1_exporter"/>
</dbReference>
<dbReference type="SMART" id="SM00382">
    <property type="entry name" value="AAA"/>
    <property type="match status" value="2"/>
</dbReference>
<dbReference type="Gene3D" id="3.40.50.300">
    <property type="entry name" value="P-loop containing nucleotide triphosphate hydrolases"/>
    <property type="match status" value="3"/>
</dbReference>
<dbReference type="CDD" id="cd18577">
    <property type="entry name" value="ABC_6TM_Pgp_ABCB1_D1_like"/>
    <property type="match status" value="1"/>
</dbReference>
<feature type="domain" description="ABC transporter" evidence="12">
    <location>
        <begin position="821"/>
        <end position="1058"/>
    </location>
</feature>
<dbReference type="FunFam" id="3.40.50.300:FF:000251">
    <property type="entry name" value="ABC transporter B family member 19"/>
    <property type="match status" value="1"/>
</dbReference>
<evidence type="ECO:0000313" key="16">
    <source>
        <dbReference type="Proteomes" id="UP000006727"/>
    </source>
</evidence>
<keyword evidence="5" id="KW-0677">Repeat</keyword>
<sequence>MGGGRDEQPAPHSERAQCGGWSRAKVQTAEGGRFLAITRPNVQMKQKVQTISVIQLFAFADAIDCLLLFIGTVGAVIHGCGLPIYFLFFGKLLDGFGANASNPSKMIEIINQNVMYLCFTGLAVCIASWAEVAAWMQTAERQAARIRVRYLQAILKQDVSFFDTDVHTGEIVSSISSDTLHIQDAIGEKQAYAEAGRIAEQSIAQIRTVHSFVNEEKAAKSYSACLQRSLKLGYQGGIAKGVGMGSSFFVVTSCWALLLWYAGVLVRHGETNGGETLATIFSISTASLSLGQAMLSVPVFSKAKAAAFKMFKLIARKPKIDLQTASTKELEFVQGLIEFKNVEFCYPSRPGWTASRLSQFQEFAFEVAPRTDWVSERGVQLSGGQKQRIAIARAILRKPRILLLDEATSAVDASSERLVQEALDKVVVGRTTVSVAHRLSTVRNANIIAVVQEGTIVEMGDHQSLLEKQGAYFSLFQLQGNQMGKPSDTFSNSSSPTDSNLYNAKKCGSALPISRVTEWAMAAFPPSNREMTLWRKNIGKDAVEMICVAGVATIGYTAQHSFFGIMGENLLKRIRELTFENISKNEISWFDLDGNNSSQLCSRLSTDATTVKGAVGDRISLMISSFSCMLATCVIAFTFQWKMTLVMLAIFPLLLFGNICQRIILAGYSKDVASAHTRSGMIAGEAVSNIRTVAAFNAEDCVMNLFRHELAIPLERSSWRGQVAGISFGISQLCLYGSYALSLWYGGELIGKDEASFDEIIKTFLVLSISAFSIADALALLPDAAKGSQALQSVFAILDRRTKIDTVDPNAEVIETVRGDIKFHHVSFSYPSRSDVQIFRDLNLEVKAGKSLALVGPSGSGKSSVIALLERFYDLTSGSVFIDGKDIRKVNLKSLRRRIAFVSQEPALFATTIFENILFGCDSIASEQEVYAAGKIANAHNFISALPDGYNTQVGEGGIQLSGGQKQRVAIARAILKNPAILLLDEATSALDAGSEMVVQDALDQLMLDRTTVLVAHRLSTIRNADSIAVIQDGEIVEEDTHENLIARPGSVYARLVNLQNHVKIDRMT</sequence>
<dbReference type="PROSITE" id="PS50893">
    <property type="entry name" value="ABC_TRANSPORTER_2"/>
    <property type="match status" value="2"/>
</dbReference>
<evidence type="ECO:0000313" key="14">
    <source>
        <dbReference type="EMBL" id="PNR32221.1"/>
    </source>
</evidence>
<dbReference type="EnsemblPlants" id="Pp3c21_18190V3.1">
    <property type="protein sequence ID" value="Pp3c21_18190V3.1"/>
    <property type="gene ID" value="Pp3c21_18190"/>
</dbReference>
<reference evidence="14 16" key="2">
    <citation type="journal article" date="2018" name="Plant J.">
        <title>The Physcomitrella patens chromosome-scale assembly reveals moss genome structure and evolution.</title>
        <authorList>
            <person name="Lang D."/>
            <person name="Ullrich K.K."/>
            <person name="Murat F."/>
            <person name="Fuchs J."/>
            <person name="Jenkins J."/>
            <person name="Haas F.B."/>
            <person name="Piednoel M."/>
            <person name="Gundlach H."/>
            <person name="Van Bel M."/>
            <person name="Meyberg R."/>
            <person name="Vives C."/>
            <person name="Morata J."/>
            <person name="Symeonidi A."/>
            <person name="Hiss M."/>
            <person name="Muchero W."/>
            <person name="Kamisugi Y."/>
            <person name="Saleh O."/>
            <person name="Blanc G."/>
            <person name="Decker E.L."/>
            <person name="van Gessel N."/>
            <person name="Grimwood J."/>
            <person name="Hayes R.D."/>
            <person name="Graham S.W."/>
            <person name="Gunter L.E."/>
            <person name="McDaniel S.F."/>
            <person name="Hoernstein S.N.W."/>
            <person name="Larsson A."/>
            <person name="Li F.W."/>
            <person name="Perroud P.F."/>
            <person name="Phillips J."/>
            <person name="Ranjan P."/>
            <person name="Rokshar D.S."/>
            <person name="Rothfels C.J."/>
            <person name="Schneider L."/>
            <person name="Shu S."/>
            <person name="Stevenson D.W."/>
            <person name="Thummler F."/>
            <person name="Tillich M."/>
            <person name="Villarreal Aguilar J.C."/>
            <person name="Widiez T."/>
            <person name="Wong G.K."/>
            <person name="Wymore A."/>
            <person name="Zhang Y."/>
            <person name="Zimmer A.D."/>
            <person name="Quatrano R.S."/>
            <person name="Mayer K.F.X."/>
            <person name="Goodstein D."/>
            <person name="Casacuberta J.M."/>
            <person name="Vandepoele K."/>
            <person name="Reski R."/>
            <person name="Cuming A.C."/>
            <person name="Tuskan G.A."/>
            <person name="Maumus F."/>
            <person name="Salse J."/>
            <person name="Schmutz J."/>
            <person name="Rensing S.A."/>
        </authorList>
    </citation>
    <scope>NUCLEOTIDE SEQUENCE [LARGE SCALE GENOMIC DNA]</scope>
    <source>
        <strain evidence="15 16">cv. Gransden 2004</strain>
    </source>
</reference>
<gene>
    <name evidence="14" type="ORF">PHYPA_026347</name>
</gene>
<comment type="subcellular location">
    <subcellularLocation>
        <location evidence="1">Membrane</location>
        <topology evidence="1">Multi-pass membrane protein</topology>
    </subcellularLocation>
</comment>
<dbReference type="Pfam" id="PF00664">
    <property type="entry name" value="ABC_membrane"/>
    <property type="match status" value="2"/>
</dbReference>
<reference evidence="15" key="3">
    <citation type="submission" date="2020-12" db="UniProtKB">
        <authorList>
            <consortium name="EnsemblPlants"/>
        </authorList>
    </citation>
    <scope>IDENTIFICATION</scope>
</reference>
<name>A0A2K1ISG5_PHYPA</name>
<dbReference type="GO" id="GO:0042626">
    <property type="term" value="F:ATPase-coupled transmembrane transporter activity"/>
    <property type="evidence" value="ECO:0000318"/>
    <property type="project" value="GO_Central"/>
</dbReference>
<feature type="domain" description="ABC transmembrane type-1" evidence="13">
    <location>
        <begin position="545"/>
        <end position="786"/>
    </location>
</feature>
<comment type="similarity">
    <text evidence="2">Belongs to the ABC transporter superfamily. ABCB family. Multidrug resistance exporter (TC 3.A.1.201) subfamily.</text>
</comment>
<accession>A0A2K1ISG5</accession>
<dbReference type="Gene3D" id="1.20.1560.10">
    <property type="entry name" value="ABC transporter type 1, transmembrane domain"/>
    <property type="match status" value="3"/>
</dbReference>
<dbReference type="Gramene" id="Pp3c21_18190V3.1">
    <property type="protein sequence ID" value="Pp3c21_18190V3.1"/>
    <property type="gene ID" value="Pp3c21_18190"/>
</dbReference>
<dbReference type="CDD" id="cd18578">
    <property type="entry name" value="ABC_6TM_Pgp_ABCB1_D2_like"/>
    <property type="match status" value="1"/>
</dbReference>
<evidence type="ECO:0000256" key="2">
    <source>
        <dbReference type="ARBA" id="ARBA00007577"/>
    </source>
</evidence>
<evidence type="ECO:0000256" key="7">
    <source>
        <dbReference type="ARBA" id="ARBA00022840"/>
    </source>
</evidence>
<dbReference type="PANTHER" id="PTHR43394:SF11">
    <property type="entry name" value="ATP-BINDING CASSETTE TRANSPORTER"/>
    <property type="match status" value="1"/>
</dbReference>
<keyword evidence="16" id="KW-1185">Reference proteome</keyword>
<dbReference type="InParanoid" id="A0A2K1ISG5"/>
<feature type="region of interest" description="Disordered" evidence="10">
    <location>
        <begin position="1"/>
        <end position="22"/>
    </location>
</feature>
<proteinExistence type="inferred from homology"/>
<dbReference type="GO" id="GO:0055085">
    <property type="term" value="P:transmembrane transport"/>
    <property type="evidence" value="ECO:0000318"/>
    <property type="project" value="GO_Central"/>
</dbReference>
<keyword evidence="3" id="KW-0813">Transport</keyword>
<feature type="domain" description="ABC transporter" evidence="12">
    <location>
        <begin position="213"/>
        <end position="478"/>
    </location>
</feature>
<evidence type="ECO:0000256" key="5">
    <source>
        <dbReference type="ARBA" id="ARBA00022737"/>
    </source>
</evidence>
<dbReference type="PROSITE" id="PS50929">
    <property type="entry name" value="ABC_TM1F"/>
    <property type="match status" value="2"/>
</dbReference>
<dbReference type="SUPFAM" id="SSF90123">
    <property type="entry name" value="ABC transporter transmembrane region"/>
    <property type="match status" value="2"/>
</dbReference>
<feature type="transmembrane region" description="Helical" evidence="11">
    <location>
        <begin position="114"/>
        <end position="136"/>
    </location>
</feature>
<reference evidence="14 16" key="1">
    <citation type="journal article" date="2008" name="Science">
        <title>The Physcomitrella genome reveals evolutionary insights into the conquest of land by plants.</title>
        <authorList>
            <person name="Rensing S."/>
            <person name="Lang D."/>
            <person name="Zimmer A."/>
            <person name="Terry A."/>
            <person name="Salamov A."/>
            <person name="Shapiro H."/>
            <person name="Nishiyama T."/>
            <person name="Perroud P.-F."/>
            <person name="Lindquist E."/>
            <person name="Kamisugi Y."/>
            <person name="Tanahashi T."/>
            <person name="Sakakibara K."/>
            <person name="Fujita T."/>
            <person name="Oishi K."/>
            <person name="Shin-I T."/>
            <person name="Kuroki Y."/>
            <person name="Toyoda A."/>
            <person name="Suzuki Y."/>
            <person name="Hashimoto A."/>
            <person name="Yamaguchi K."/>
            <person name="Sugano A."/>
            <person name="Kohara Y."/>
            <person name="Fujiyama A."/>
            <person name="Anterola A."/>
            <person name="Aoki S."/>
            <person name="Ashton N."/>
            <person name="Barbazuk W.B."/>
            <person name="Barker E."/>
            <person name="Bennetzen J."/>
            <person name="Bezanilla M."/>
            <person name="Blankenship R."/>
            <person name="Cho S.H."/>
            <person name="Dutcher S."/>
            <person name="Estelle M."/>
            <person name="Fawcett J.A."/>
            <person name="Gundlach H."/>
            <person name="Hanada K."/>
            <person name="Heyl A."/>
            <person name="Hicks K.A."/>
            <person name="Hugh J."/>
            <person name="Lohr M."/>
            <person name="Mayer K."/>
            <person name="Melkozernov A."/>
            <person name="Murata T."/>
            <person name="Nelson D."/>
            <person name="Pils B."/>
            <person name="Prigge M."/>
            <person name="Reiss B."/>
            <person name="Renner T."/>
            <person name="Rombauts S."/>
            <person name="Rushton P."/>
            <person name="Sanderfoot A."/>
            <person name="Schween G."/>
            <person name="Shiu S.-H."/>
            <person name="Stueber K."/>
            <person name="Theodoulou F.L."/>
            <person name="Tu H."/>
            <person name="Van de Peer Y."/>
            <person name="Verrier P.J."/>
            <person name="Waters E."/>
            <person name="Wood A."/>
            <person name="Yang L."/>
            <person name="Cove D."/>
            <person name="Cuming A."/>
            <person name="Hasebe M."/>
            <person name="Lucas S."/>
            <person name="Mishler D.B."/>
            <person name="Reski R."/>
            <person name="Grigoriev I."/>
            <person name="Quatrano R.S."/>
            <person name="Boore J.L."/>
        </authorList>
    </citation>
    <scope>NUCLEOTIDE SEQUENCE [LARGE SCALE GENOMIC DNA]</scope>
    <source>
        <strain evidence="15 16">cv. Gransden 2004</strain>
    </source>
</reference>
<dbReference type="PANTHER" id="PTHR43394">
    <property type="entry name" value="ATP-DEPENDENT PERMEASE MDL1, MITOCHONDRIAL"/>
    <property type="match status" value="1"/>
</dbReference>
<organism evidence="14">
    <name type="scientific">Physcomitrium patens</name>
    <name type="common">Spreading-leaved earth moss</name>
    <name type="synonym">Physcomitrella patens</name>
    <dbReference type="NCBI Taxonomy" id="3218"/>
    <lineage>
        <taxon>Eukaryota</taxon>
        <taxon>Viridiplantae</taxon>
        <taxon>Streptophyta</taxon>
        <taxon>Embryophyta</taxon>
        <taxon>Bryophyta</taxon>
        <taxon>Bryophytina</taxon>
        <taxon>Bryopsida</taxon>
        <taxon>Funariidae</taxon>
        <taxon>Funariales</taxon>
        <taxon>Funariaceae</taxon>
        <taxon>Physcomitrium</taxon>
    </lineage>
</organism>
<keyword evidence="6" id="KW-0547">Nucleotide-binding</keyword>
<dbReference type="InterPro" id="IPR003439">
    <property type="entry name" value="ABC_transporter-like_ATP-bd"/>
</dbReference>
<feature type="transmembrane region" description="Helical" evidence="11">
    <location>
        <begin position="65"/>
        <end position="88"/>
    </location>
</feature>
<keyword evidence="7" id="KW-0067">ATP-binding</keyword>
<dbReference type="GO" id="GO:0140359">
    <property type="term" value="F:ABC-type transporter activity"/>
    <property type="evidence" value="ECO:0007669"/>
    <property type="project" value="InterPro"/>
</dbReference>
<dbReference type="CDD" id="cd03249">
    <property type="entry name" value="ABC_MTABC3_MDL1_MDL2"/>
    <property type="match status" value="1"/>
</dbReference>
<feature type="transmembrane region" description="Helical" evidence="11">
    <location>
        <begin position="619"/>
        <end position="639"/>
    </location>
</feature>
<dbReference type="InterPro" id="IPR036640">
    <property type="entry name" value="ABC1_TM_sf"/>
</dbReference>
<evidence type="ECO:0000313" key="15">
    <source>
        <dbReference type="EnsemblPlants" id="Pp3c21_18190V3.1"/>
    </source>
</evidence>
<dbReference type="GO" id="GO:0005524">
    <property type="term" value="F:ATP binding"/>
    <property type="evidence" value="ECO:0007669"/>
    <property type="project" value="UniProtKB-KW"/>
</dbReference>
<keyword evidence="4 11" id="KW-0812">Transmembrane</keyword>
<dbReference type="Proteomes" id="UP000006727">
    <property type="component" value="Chromosome 21"/>
</dbReference>
<evidence type="ECO:0000259" key="12">
    <source>
        <dbReference type="PROSITE" id="PS50893"/>
    </source>
</evidence>
<dbReference type="EMBL" id="ABEU02000021">
    <property type="protein sequence ID" value="PNR32221.1"/>
    <property type="molecule type" value="Genomic_DNA"/>
</dbReference>
<evidence type="ECO:0000256" key="3">
    <source>
        <dbReference type="ARBA" id="ARBA00022448"/>
    </source>
</evidence>
<feature type="transmembrane region" description="Helical" evidence="11">
    <location>
        <begin position="278"/>
        <end position="300"/>
    </location>
</feature>
<dbReference type="GO" id="GO:0016887">
    <property type="term" value="F:ATP hydrolysis activity"/>
    <property type="evidence" value="ECO:0007669"/>
    <property type="project" value="InterPro"/>
</dbReference>
<dbReference type="InterPro" id="IPR003593">
    <property type="entry name" value="AAA+_ATPase"/>
</dbReference>